<evidence type="ECO:0000256" key="9">
    <source>
        <dbReference type="SAM" id="MobiDB-lite"/>
    </source>
</evidence>
<dbReference type="SMART" id="SM00546">
    <property type="entry name" value="CUE"/>
    <property type="match status" value="1"/>
</dbReference>
<gene>
    <name evidence="12" type="primary">aup1</name>
    <name evidence="12" type="ORF">FJT64_003008</name>
</gene>
<feature type="domain" description="CUE" evidence="11">
    <location>
        <begin position="270"/>
        <end position="312"/>
    </location>
</feature>
<dbReference type="OrthoDB" id="1854593at2759"/>
<evidence type="ECO:0000313" key="13">
    <source>
        <dbReference type="Proteomes" id="UP000440578"/>
    </source>
</evidence>
<evidence type="ECO:0000256" key="10">
    <source>
        <dbReference type="SAM" id="Phobius"/>
    </source>
</evidence>
<evidence type="ECO:0000256" key="5">
    <source>
        <dbReference type="ARBA" id="ARBA00023136"/>
    </source>
</evidence>
<comment type="similarity">
    <text evidence="6">Belongs to the AUP1 family.</text>
</comment>
<dbReference type="Gene3D" id="1.10.8.10">
    <property type="entry name" value="DNA helicase RuvA subunit, C-terminal domain"/>
    <property type="match status" value="1"/>
</dbReference>
<keyword evidence="13" id="KW-1185">Reference proteome</keyword>
<evidence type="ECO:0000256" key="6">
    <source>
        <dbReference type="ARBA" id="ARBA00035634"/>
    </source>
</evidence>
<dbReference type="Pfam" id="PF02845">
    <property type="entry name" value="CUE"/>
    <property type="match status" value="1"/>
</dbReference>
<reference evidence="12 13" key="1">
    <citation type="submission" date="2019-07" db="EMBL/GenBank/DDBJ databases">
        <title>Draft genome assembly of a fouling barnacle, Amphibalanus amphitrite (Darwin, 1854): The first reference genome for Thecostraca.</title>
        <authorList>
            <person name="Kim W."/>
        </authorList>
    </citation>
    <scope>NUCLEOTIDE SEQUENCE [LARGE SCALE GENOMIC DNA]</scope>
    <source>
        <strain evidence="12">SNU_AA5</strain>
        <tissue evidence="12">Soma without cirri and trophi</tissue>
    </source>
</reference>
<evidence type="ECO:0000313" key="12">
    <source>
        <dbReference type="EMBL" id="KAF0302026.1"/>
    </source>
</evidence>
<keyword evidence="3" id="KW-0551">Lipid droplet</keyword>
<feature type="transmembrane region" description="Helical" evidence="10">
    <location>
        <begin position="175"/>
        <end position="197"/>
    </location>
</feature>
<dbReference type="PANTHER" id="PTHR15486:SF96">
    <property type="entry name" value="LIPID DROPLET-REGULATING VLDL ASSEMBLY FACTOR AUP1"/>
    <property type="match status" value="1"/>
</dbReference>
<protein>
    <recommendedName>
        <fullName evidence="7">Lipid droplet-regulating VLDL assembly factor AUP1</fullName>
    </recommendedName>
    <alternativeName>
        <fullName evidence="8">Ancient ubiquitous protein 1</fullName>
    </alternativeName>
</protein>
<dbReference type="Proteomes" id="UP000440578">
    <property type="component" value="Unassembled WGS sequence"/>
</dbReference>
<evidence type="ECO:0000256" key="2">
    <source>
        <dbReference type="ARBA" id="ARBA00004502"/>
    </source>
</evidence>
<dbReference type="GO" id="GO:0043130">
    <property type="term" value="F:ubiquitin binding"/>
    <property type="evidence" value="ECO:0007669"/>
    <property type="project" value="InterPro"/>
</dbReference>
<feature type="transmembrane region" description="Helical" evidence="10">
    <location>
        <begin position="203"/>
        <end position="222"/>
    </location>
</feature>
<keyword evidence="10" id="KW-1133">Transmembrane helix</keyword>
<evidence type="ECO:0000259" key="11">
    <source>
        <dbReference type="PROSITE" id="PS51140"/>
    </source>
</evidence>
<feature type="region of interest" description="Disordered" evidence="9">
    <location>
        <begin position="328"/>
        <end position="360"/>
    </location>
</feature>
<dbReference type="EMBL" id="VIIS01001102">
    <property type="protein sequence ID" value="KAF0302026.1"/>
    <property type="molecule type" value="Genomic_DNA"/>
</dbReference>
<dbReference type="CDD" id="cd14420">
    <property type="entry name" value="CUE_AUP1"/>
    <property type="match status" value="1"/>
</dbReference>
<accession>A0A6A4W414</accession>
<feature type="compositionally biased region" description="Polar residues" evidence="9">
    <location>
        <begin position="351"/>
        <end position="360"/>
    </location>
</feature>
<evidence type="ECO:0000256" key="3">
    <source>
        <dbReference type="ARBA" id="ARBA00022677"/>
    </source>
</evidence>
<evidence type="ECO:0000256" key="1">
    <source>
        <dbReference type="ARBA" id="ARBA00004406"/>
    </source>
</evidence>
<proteinExistence type="inferred from homology"/>
<sequence>MCNKLPSGLPLLLCLLYTPLGLCLLVVRFFITLWYESCLRCWEWWFAPILTTGRTDGQRLLLANSVSCLDPLALQLATSCDSGCAAGTWSVVQYALRQRVLASPEAVQQFLAAEGRSLLLQPEGANTSGRAGLLKFSPQNVPTTLEVQPVAIRAQRLPLADVSVSTLTSSALSDLLYFLFVPGTLFTVRWVLLYFLFVPGTLFTVRWVLLYLLFVPGTLFTVRRSLGVSHIFSVLVHDVTDYLCFQAELVKRETFVAAPRPPRPAGVGAELQRMAGQVKEVLPRVPLATIMTDLKRTRSVDQTIANLLEGVVRYVPEPAAAAAAGPAAGAAAGPAGAPLRPGATDLHTGADTFSRTSAGRQLSFEERKRRLLENARRRYIERHGLKVPGYNC</sequence>
<dbReference type="GO" id="GO:0005789">
    <property type="term" value="C:endoplasmic reticulum membrane"/>
    <property type="evidence" value="ECO:0007669"/>
    <property type="project" value="UniProtKB-SubCell"/>
</dbReference>
<name>A0A6A4W414_AMPAM</name>
<dbReference type="GO" id="GO:0005811">
    <property type="term" value="C:lipid droplet"/>
    <property type="evidence" value="ECO:0007669"/>
    <property type="project" value="UniProtKB-SubCell"/>
</dbReference>
<dbReference type="GO" id="GO:0036503">
    <property type="term" value="P:ERAD pathway"/>
    <property type="evidence" value="ECO:0007669"/>
    <property type="project" value="InterPro"/>
</dbReference>
<dbReference type="PANTHER" id="PTHR15486">
    <property type="entry name" value="ANCIENT UBIQUITOUS PROTEIN"/>
    <property type="match status" value="1"/>
</dbReference>
<dbReference type="InterPro" id="IPR048056">
    <property type="entry name" value="AUP1_CUE"/>
</dbReference>
<keyword evidence="10" id="KW-0812">Transmembrane</keyword>
<keyword evidence="4" id="KW-0256">Endoplasmic reticulum</keyword>
<comment type="caution">
    <text evidence="12">The sequence shown here is derived from an EMBL/GenBank/DDBJ whole genome shotgun (WGS) entry which is preliminary data.</text>
</comment>
<comment type="subcellular location">
    <subcellularLocation>
        <location evidence="1">Endoplasmic reticulum membrane</location>
        <topology evidence="1">Peripheral membrane protein</topology>
    </subcellularLocation>
    <subcellularLocation>
        <location evidence="2">Lipid droplet</location>
    </subcellularLocation>
</comment>
<dbReference type="AlphaFoldDB" id="A0A6A4W414"/>
<dbReference type="PROSITE" id="PS51140">
    <property type="entry name" value="CUE"/>
    <property type="match status" value="1"/>
</dbReference>
<evidence type="ECO:0000256" key="4">
    <source>
        <dbReference type="ARBA" id="ARBA00022824"/>
    </source>
</evidence>
<keyword evidence="5 10" id="KW-0472">Membrane</keyword>
<feature type="transmembrane region" description="Helical" evidence="10">
    <location>
        <begin position="15"/>
        <end position="35"/>
    </location>
</feature>
<feature type="compositionally biased region" description="Low complexity" evidence="9">
    <location>
        <begin position="328"/>
        <end position="343"/>
    </location>
</feature>
<organism evidence="12 13">
    <name type="scientific">Amphibalanus amphitrite</name>
    <name type="common">Striped barnacle</name>
    <name type="synonym">Balanus amphitrite</name>
    <dbReference type="NCBI Taxonomy" id="1232801"/>
    <lineage>
        <taxon>Eukaryota</taxon>
        <taxon>Metazoa</taxon>
        <taxon>Ecdysozoa</taxon>
        <taxon>Arthropoda</taxon>
        <taxon>Crustacea</taxon>
        <taxon>Multicrustacea</taxon>
        <taxon>Cirripedia</taxon>
        <taxon>Thoracica</taxon>
        <taxon>Thoracicalcarea</taxon>
        <taxon>Balanomorpha</taxon>
        <taxon>Balanoidea</taxon>
        <taxon>Balanidae</taxon>
        <taxon>Amphibalaninae</taxon>
        <taxon>Amphibalanus</taxon>
    </lineage>
</organism>
<evidence type="ECO:0000256" key="8">
    <source>
        <dbReference type="ARBA" id="ARBA00035713"/>
    </source>
</evidence>
<dbReference type="InterPro" id="IPR003892">
    <property type="entry name" value="CUE"/>
</dbReference>
<evidence type="ECO:0000256" key="7">
    <source>
        <dbReference type="ARBA" id="ARBA00035685"/>
    </source>
</evidence>